<dbReference type="EMBL" id="JAAAHW010000548">
    <property type="protein sequence ID" value="KAG0001258.1"/>
    <property type="molecule type" value="Genomic_DNA"/>
</dbReference>
<feature type="non-terminal residue" evidence="2">
    <location>
        <position position="97"/>
    </location>
</feature>
<dbReference type="GO" id="GO:0000244">
    <property type="term" value="P:spliceosomal tri-snRNP complex assembly"/>
    <property type="evidence" value="ECO:0007669"/>
    <property type="project" value="TreeGrafter"/>
</dbReference>
<proteinExistence type="predicted"/>
<dbReference type="GO" id="GO:0017070">
    <property type="term" value="F:U6 snRNA binding"/>
    <property type="evidence" value="ECO:0007669"/>
    <property type="project" value="TreeGrafter"/>
</dbReference>
<evidence type="ECO:0000313" key="3">
    <source>
        <dbReference type="Proteomes" id="UP000749646"/>
    </source>
</evidence>
<organism evidence="2 3">
    <name type="scientific">Modicella reniformis</name>
    <dbReference type="NCBI Taxonomy" id="1440133"/>
    <lineage>
        <taxon>Eukaryota</taxon>
        <taxon>Fungi</taxon>
        <taxon>Fungi incertae sedis</taxon>
        <taxon>Mucoromycota</taxon>
        <taxon>Mortierellomycotina</taxon>
        <taxon>Mortierellomycetes</taxon>
        <taxon>Mortierellales</taxon>
        <taxon>Mortierellaceae</taxon>
        <taxon>Modicella</taxon>
    </lineage>
</organism>
<dbReference type="AlphaFoldDB" id="A0A9P6MHR7"/>
<protein>
    <submittedName>
        <fullName evidence="2">Pre-mRNA-splicing factor 8</fullName>
    </submittedName>
</protein>
<evidence type="ECO:0000313" key="2">
    <source>
        <dbReference type="EMBL" id="KAG0001258.1"/>
    </source>
</evidence>
<name>A0A9P6MHR7_9FUNG</name>
<dbReference type="Proteomes" id="UP000749646">
    <property type="component" value="Unassembled WGS sequence"/>
</dbReference>
<comment type="caution">
    <text evidence="2">The sequence shown here is derived from an EMBL/GenBank/DDBJ whole genome shotgun (WGS) entry which is preliminary data.</text>
</comment>
<dbReference type="OrthoDB" id="3031306at2759"/>
<dbReference type="Pfam" id="PF08083">
    <property type="entry name" value="PROCN"/>
    <property type="match status" value="1"/>
</dbReference>
<reference evidence="2" key="1">
    <citation type="journal article" date="2020" name="Fungal Divers.">
        <title>Resolving the Mortierellaceae phylogeny through synthesis of multi-gene phylogenetics and phylogenomics.</title>
        <authorList>
            <person name="Vandepol N."/>
            <person name="Liber J."/>
            <person name="Desiro A."/>
            <person name="Na H."/>
            <person name="Kennedy M."/>
            <person name="Barry K."/>
            <person name="Grigoriev I.V."/>
            <person name="Miller A.N."/>
            <person name="O'Donnell K."/>
            <person name="Stajich J.E."/>
            <person name="Bonito G."/>
        </authorList>
    </citation>
    <scope>NUCLEOTIDE SEQUENCE</scope>
    <source>
        <strain evidence="2">MES-2147</strain>
    </source>
</reference>
<dbReference type="InterPro" id="IPR027652">
    <property type="entry name" value="PRP8"/>
</dbReference>
<dbReference type="PANTHER" id="PTHR11140">
    <property type="entry name" value="PRE-MRNA SPLICING FACTOR PRP8"/>
    <property type="match status" value="1"/>
</dbReference>
<gene>
    <name evidence="2" type="primary">PRP8_2</name>
    <name evidence="2" type="ORF">BGZ65_003647</name>
</gene>
<sequence length="97" mass="11582">MPNLWIHRKNLSYVHLDYNFNLKPVETLTTKERTDDTDDAHEAVSVSATSVENELTLMRKRQHIAEVQEELLRRKREYLEDREEILIRRMVEDTNSG</sequence>
<dbReference type="GO" id="GO:0071013">
    <property type="term" value="C:catalytic step 2 spliceosome"/>
    <property type="evidence" value="ECO:0007669"/>
    <property type="project" value="TreeGrafter"/>
</dbReference>
<dbReference type="PANTHER" id="PTHR11140:SF0">
    <property type="entry name" value="PRE-MRNA-PROCESSING-SPLICING FACTOR 8"/>
    <property type="match status" value="1"/>
</dbReference>
<keyword evidence="3" id="KW-1185">Reference proteome</keyword>
<accession>A0A9P6MHR7</accession>
<dbReference type="GO" id="GO:0030623">
    <property type="term" value="F:U5 snRNA binding"/>
    <property type="evidence" value="ECO:0007669"/>
    <property type="project" value="TreeGrafter"/>
</dbReference>
<feature type="domain" description="PROCN" evidence="1">
    <location>
        <begin position="1"/>
        <end position="35"/>
    </location>
</feature>
<dbReference type="GO" id="GO:0030620">
    <property type="term" value="F:U2 snRNA binding"/>
    <property type="evidence" value="ECO:0007669"/>
    <property type="project" value="TreeGrafter"/>
</dbReference>
<evidence type="ECO:0000259" key="1">
    <source>
        <dbReference type="Pfam" id="PF08083"/>
    </source>
</evidence>
<dbReference type="GO" id="GO:0030619">
    <property type="term" value="F:U1 snRNA binding"/>
    <property type="evidence" value="ECO:0007669"/>
    <property type="project" value="TreeGrafter"/>
</dbReference>
<dbReference type="GO" id="GO:0097157">
    <property type="term" value="F:pre-mRNA intronic binding"/>
    <property type="evidence" value="ECO:0007669"/>
    <property type="project" value="TreeGrafter"/>
</dbReference>
<dbReference type="GO" id="GO:0005682">
    <property type="term" value="C:U5 snRNP"/>
    <property type="evidence" value="ECO:0007669"/>
    <property type="project" value="TreeGrafter"/>
</dbReference>
<dbReference type="InterPro" id="IPR012592">
    <property type="entry name" value="PROCN"/>
</dbReference>